<keyword evidence="4" id="KW-0238">DNA-binding</keyword>
<comment type="subcellular location">
    <subcellularLocation>
        <location evidence="1">Nucleus</location>
    </subcellularLocation>
</comment>
<evidence type="ECO:0000256" key="2">
    <source>
        <dbReference type="ARBA" id="ARBA00006403"/>
    </source>
</evidence>
<feature type="domain" description="HSF-type DNA-binding" evidence="9">
    <location>
        <begin position="61"/>
        <end position="85"/>
    </location>
</feature>
<dbReference type="GO" id="GO:0043565">
    <property type="term" value="F:sequence-specific DNA binding"/>
    <property type="evidence" value="ECO:0007669"/>
    <property type="project" value="InterPro"/>
</dbReference>
<dbReference type="PANTHER" id="PTHR10015:SF427">
    <property type="entry name" value="HEAT SHOCK FACTOR PROTEIN"/>
    <property type="match status" value="1"/>
</dbReference>
<feature type="compositionally biased region" description="Polar residues" evidence="8">
    <location>
        <begin position="309"/>
        <end position="323"/>
    </location>
</feature>
<dbReference type="AlphaFoldDB" id="A0A553NBF4"/>
<protein>
    <recommendedName>
        <fullName evidence="9">HSF-type DNA-binding domain-containing protein</fullName>
    </recommendedName>
</protein>
<dbReference type="OMA" id="LPYYYKH"/>
<dbReference type="Pfam" id="PF00447">
    <property type="entry name" value="HSF_DNA-bind"/>
    <property type="match status" value="1"/>
</dbReference>
<dbReference type="EMBL" id="VCGU01000458">
    <property type="protein sequence ID" value="TRY62747.1"/>
    <property type="molecule type" value="Genomic_DNA"/>
</dbReference>
<dbReference type="Gene3D" id="1.10.10.10">
    <property type="entry name" value="Winged helix-like DNA-binding domain superfamily/Winged helix DNA-binding domain"/>
    <property type="match status" value="1"/>
</dbReference>
<dbReference type="PROSITE" id="PS00434">
    <property type="entry name" value="HSF_DOMAIN"/>
    <property type="match status" value="1"/>
</dbReference>
<dbReference type="GO" id="GO:0003700">
    <property type="term" value="F:DNA-binding transcription factor activity"/>
    <property type="evidence" value="ECO:0007669"/>
    <property type="project" value="InterPro"/>
</dbReference>
<evidence type="ECO:0000256" key="4">
    <source>
        <dbReference type="ARBA" id="ARBA00023125"/>
    </source>
</evidence>
<feature type="compositionally biased region" description="Polar residues" evidence="8">
    <location>
        <begin position="355"/>
        <end position="383"/>
    </location>
</feature>
<feature type="region of interest" description="Disordered" evidence="8">
    <location>
        <begin position="355"/>
        <end position="401"/>
    </location>
</feature>
<sequence length="529" mass="58979">MLPVMEFVLPQNAAAASNVPAFLAKLWKMVDDPETNHLIEWNDEGHSFLIHNQAEFAQSLLPYYYKHSNMASFVRQLNMYGFHKVVGVETGGLKSERQEEMEFAHDFFRRGMEFLLDKIKRKVSNNKATHYAPAMKSERVNEVLNEVSVIKDRQEDLDGKLDTMKKENEALWREVVTLRHKHQSQQKIVNKLIQFLVGMVQPRMGGAVKRRYPNQLAIQDTYPSGGKEPKLDMSGENSPPSDGPIIRDVTHESQPSSNRKSTGLKLNTSVSPEFMNSLSQLQQSGHGAANLSDGTVNVELPETPEPQMSLASTTGSLSPYTSSKMTRSISPMTVGMEAVDPKLVNPAITSSNHQATMMSAPTQTTPKRNKTTLTPQNLNSTQKGEPMSKAVTPTRTPNRPTLTREISREDIDTDMTMTTKDLDNLKDILSGQITLDPNLITNIFNPEDSFSSLYPNVANDFPLQFDLGSQDGDAFSSMSNIPAIEDNHHEVQRLMAGDEEAPVDIDDSMLNTPKVVQDNTNPISFAMSR</sequence>
<dbReference type="FunFam" id="1.10.10.10:FF:000027">
    <property type="entry name" value="Heat shock transcription factor 1"/>
    <property type="match status" value="1"/>
</dbReference>
<comment type="similarity">
    <text evidence="2 7">Belongs to the HSF family.</text>
</comment>
<evidence type="ECO:0000313" key="10">
    <source>
        <dbReference type="EMBL" id="TRY62747.1"/>
    </source>
</evidence>
<evidence type="ECO:0000259" key="9">
    <source>
        <dbReference type="PROSITE" id="PS00434"/>
    </source>
</evidence>
<dbReference type="SMART" id="SM00415">
    <property type="entry name" value="HSF"/>
    <property type="match status" value="1"/>
</dbReference>
<keyword evidence="6" id="KW-0539">Nucleus</keyword>
<dbReference type="PANTHER" id="PTHR10015">
    <property type="entry name" value="HEAT SHOCK TRANSCRIPTION FACTOR"/>
    <property type="match status" value="1"/>
</dbReference>
<reference evidence="10 11" key="1">
    <citation type="journal article" date="2018" name="Nat. Ecol. Evol.">
        <title>Genomic signatures of mitonuclear coevolution across populations of Tigriopus californicus.</title>
        <authorList>
            <person name="Barreto F.S."/>
            <person name="Watson E.T."/>
            <person name="Lima T.G."/>
            <person name="Willett C.S."/>
            <person name="Edmands S."/>
            <person name="Li W."/>
            <person name="Burton R.S."/>
        </authorList>
    </citation>
    <scope>NUCLEOTIDE SEQUENCE [LARGE SCALE GENOMIC DNA]</scope>
    <source>
        <strain evidence="10 11">San Diego</strain>
    </source>
</reference>
<feature type="compositionally biased region" description="Polar residues" evidence="8">
    <location>
        <begin position="252"/>
        <end position="266"/>
    </location>
</feature>
<name>A0A553NBF4_TIGCA</name>
<comment type="caution">
    <text evidence="10">The sequence shown here is derived from an EMBL/GenBank/DDBJ whole genome shotgun (WGS) entry which is preliminary data.</text>
</comment>
<evidence type="ECO:0000256" key="8">
    <source>
        <dbReference type="SAM" id="MobiDB-lite"/>
    </source>
</evidence>
<dbReference type="PRINTS" id="PR00056">
    <property type="entry name" value="HSFDOMAIN"/>
</dbReference>
<feature type="region of interest" description="Disordered" evidence="8">
    <location>
        <begin position="281"/>
        <end position="323"/>
    </location>
</feature>
<keyword evidence="3" id="KW-0805">Transcription regulation</keyword>
<evidence type="ECO:0000256" key="5">
    <source>
        <dbReference type="ARBA" id="ARBA00023163"/>
    </source>
</evidence>
<feature type="compositionally biased region" description="Low complexity" evidence="8">
    <location>
        <begin position="392"/>
        <end position="401"/>
    </location>
</feature>
<dbReference type="SUPFAM" id="SSF46785">
    <property type="entry name" value="Winged helix' DNA-binding domain"/>
    <property type="match status" value="1"/>
</dbReference>
<dbReference type="OrthoDB" id="60033at2759"/>
<dbReference type="InterPro" id="IPR036388">
    <property type="entry name" value="WH-like_DNA-bd_sf"/>
</dbReference>
<dbReference type="Proteomes" id="UP000318571">
    <property type="component" value="Chromosome 10"/>
</dbReference>
<dbReference type="InterPro" id="IPR036390">
    <property type="entry name" value="WH_DNA-bd_sf"/>
</dbReference>
<dbReference type="GO" id="GO:0005634">
    <property type="term" value="C:nucleus"/>
    <property type="evidence" value="ECO:0007669"/>
    <property type="project" value="UniProtKB-SubCell"/>
</dbReference>
<feature type="region of interest" description="Disordered" evidence="8">
    <location>
        <begin position="219"/>
        <end position="266"/>
    </location>
</feature>
<evidence type="ECO:0000313" key="11">
    <source>
        <dbReference type="Proteomes" id="UP000318571"/>
    </source>
</evidence>
<gene>
    <name evidence="10" type="ORF">TCAL_03591</name>
</gene>
<evidence type="ECO:0000256" key="6">
    <source>
        <dbReference type="ARBA" id="ARBA00023242"/>
    </source>
</evidence>
<dbReference type="STRING" id="6832.A0A553NBF4"/>
<accession>A0A553NBF4</accession>
<evidence type="ECO:0000256" key="3">
    <source>
        <dbReference type="ARBA" id="ARBA00023015"/>
    </source>
</evidence>
<keyword evidence="5" id="KW-0804">Transcription</keyword>
<proteinExistence type="inferred from homology"/>
<organism evidence="10 11">
    <name type="scientific">Tigriopus californicus</name>
    <name type="common">Marine copepod</name>
    <dbReference type="NCBI Taxonomy" id="6832"/>
    <lineage>
        <taxon>Eukaryota</taxon>
        <taxon>Metazoa</taxon>
        <taxon>Ecdysozoa</taxon>
        <taxon>Arthropoda</taxon>
        <taxon>Crustacea</taxon>
        <taxon>Multicrustacea</taxon>
        <taxon>Hexanauplia</taxon>
        <taxon>Copepoda</taxon>
        <taxon>Harpacticoida</taxon>
        <taxon>Harpacticidae</taxon>
        <taxon>Tigriopus</taxon>
    </lineage>
</organism>
<keyword evidence="11" id="KW-1185">Reference proteome</keyword>
<evidence type="ECO:0000256" key="1">
    <source>
        <dbReference type="ARBA" id="ARBA00004123"/>
    </source>
</evidence>
<dbReference type="InterPro" id="IPR000232">
    <property type="entry name" value="HSF_DNA-bd"/>
</dbReference>
<evidence type="ECO:0000256" key="7">
    <source>
        <dbReference type="RuleBase" id="RU004020"/>
    </source>
</evidence>